<accession>A0AAV1RNS7</accession>
<dbReference type="AlphaFoldDB" id="A0AAV1RNS7"/>
<dbReference type="Proteomes" id="UP001314170">
    <property type="component" value="Unassembled WGS sequence"/>
</dbReference>
<feature type="region of interest" description="Disordered" evidence="1">
    <location>
        <begin position="50"/>
        <end position="71"/>
    </location>
</feature>
<protein>
    <submittedName>
        <fullName evidence="2">Uncharacterized protein</fullName>
    </submittedName>
</protein>
<sequence>MGTHQCNEGPYEQTGINSGIRHTVQGSDTSLSISPTLPTQALLQGVIDNPNRLIDNNKDNLDKVLDQGKGR</sequence>
<comment type="caution">
    <text evidence="2">The sequence shown here is derived from an EMBL/GenBank/DDBJ whole genome shotgun (WGS) entry which is preliminary data.</text>
</comment>
<name>A0AAV1RNS7_9ROSI</name>
<evidence type="ECO:0000313" key="2">
    <source>
        <dbReference type="EMBL" id="CAK7338369.1"/>
    </source>
</evidence>
<evidence type="ECO:0000256" key="1">
    <source>
        <dbReference type="SAM" id="MobiDB-lite"/>
    </source>
</evidence>
<dbReference type="EMBL" id="CAWUPB010001116">
    <property type="protein sequence ID" value="CAK7338369.1"/>
    <property type="molecule type" value="Genomic_DNA"/>
</dbReference>
<feature type="compositionally biased region" description="Basic and acidic residues" evidence="1">
    <location>
        <begin position="55"/>
        <end position="71"/>
    </location>
</feature>
<proteinExistence type="predicted"/>
<evidence type="ECO:0000313" key="3">
    <source>
        <dbReference type="Proteomes" id="UP001314170"/>
    </source>
</evidence>
<keyword evidence="3" id="KW-1185">Reference proteome</keyword>
<reference evidence="2 3" key="1">
    <citation type="submission" date="2024-01" db="EMBL/GenBank/DDBJ databases">
        <authorList>
            <person name="Waweru B."/>
        </authorList>
    </citation>
    <scope>NUCLEOTIDE SEQUENCE [LARGE SCALE GENOMIC DNA]</scope>
</reference>
<feature type="region of interest" description="Disordered" evidence="1">
    <location>
        <begin position="1"/>
        <end position="32"/>
    </location>
</feature>
<gene>
    <name evidence="2" type="ORF">DCAF_LOCUS13415</name>
</gene>
<organism evidence="2 3">
    <name type="scientific">Dovyalis caffra</name>
    <dbReference type="NCBI Taxonomy" id="77055"/>
    <lineage>
        <taxon>Eukaryota</taxon>
        <taxon>Viridiplantae</taxon>
        <taxon>Streptophyta</taxon>
        <taxon>Embryophyta</taxon>
        <taxon>Tracheophyta</taxon>
        <taxon>Spermatophyta</taxon>
        <taxon>Magnoliopsida</taxon>
        <taxon>eudicotyledons</taxon>
        <taxon>Gunneridae</taxon>
        <taxon>Pentapetalae</taxon>
        <taxon>rosids</taxon>
        <taxon>fabids</taxon>
        <taxon>Malpighiales</taxon>
        <taxon>Salicaceae</taxon>
        <taxon>Flacourtieae</taxon>
        <taxon>Dovyalis</taxon>
    </lineage>
</organism>